<sequence length="202" mass="23305">MIKAVIFDLDGTLYQSTVIREKFAEAAYLTLSRFQKITLADARKLIETRRDELGKKTGAGVPYTLVLKSFGVPIEFWHRENINYFDPRKYLSRDKRLIESLVRLKEQYKLAVLTNNNLVQSERTLEALGITNLFCRIFTYNTYKLLKPDITFFKKAAEDLQVIPGECLFVGDRYDVDLEPALSLGMKIRHVKGPEDIYSLAV</sequence>
<organism evidence="4 5">
    <name type="scientific">candidate division WOR-3 bacterium</name>
    <dbReference type="NCBI Taxonomy" id="2052148"/>
    <lineage>
        <taxon>Bacteria</taxon>
        <taxon>Bacteria division WOR-3</taxon>
    </lineage>
</organism>
<accession>A0A9C9K0D5</accession>
<dbReference type="Gene3D" id="1.10.150.520">
    <property type="match status" value="1"/>
</dbReference>
<dbReference type="EMBL" id="DRIG01000058">
    <property type="protein sequence ID" value="HEC78549.1"/>
    <property type="molecule type" value="Genomic_DNA"/>
</dbReference>
<dbReference type="Proteomes" id="UP000885826">
    <property type="component" value="Unassembled WGS sequence"/>
</dbReference>
<keyword evidence="2 4" id="KW-0378">Hydrolase</keyword>
<dbReference type="GO" id="GO:0016787">
    <property type="term" value="F:hydrolase activity"/>
    <property type="evidence" value="ECO:0007669"/>
    <property type="project" value="UniProtKB-KW"/>
</dbReference>
<evidence type="ECO:0000256" key="1">
    <source>
        <dbReference type="ARBA" id="ARBA00001946"/>
    </source>
</evidence>
<reference evidence="4" key="1">
    <citation type="journal article" date="2020" name="mSystems">
        <title>Genome- and Community-Level Interaction Insights into Carbon Utilization and Element Cycling Functions of Hydrothermarchaeota in Hydrothermal Sediment.</title>
        <authorList>
            <person name="Zhou Z."/>
            <person name="Liu Y."/>
            <person name="Xu W."/>
            <person name="Pan J."/>
            <person name="Luo Z.H."/>
            <person name="Li M."/>
        </authorList>
    </citation>
    <scope>NUCLEOTIDE SEQUENCE</scope>
    <source>
        <strain evidence="4">HyVt-388</strain>
    </source>
</reference>
<keyword evidence="3" id="KW-0460">Magnesium</keyword>
<dbReference type="SFLD" id="SFLDG01129">
    <property type="entry name" value="C1.5:_HAD__Beta-PGM__Phosphata"/>
    <property type="match status" value="1"/>
</dbReference>
<dbReference type="NCBIfam" id="TIGR01549">
    <property type="entry name" value="HAD-SF-IA-v1"/>
    <property type="match status" value="1"/>
</dbReference>
<proteinExistence type="predicted"/>
<dbReference type="GO" id="GO:0044281">
    <property type="term" value="P:small molecule metabolic process"/>
    <property type="evidence" value="ECO:0007669"/>
    <property type="project" value="UniProtKB-ARBA"/>
</dbReference>
<comment type="caution">
    <text evidence="4">The sequence shown here is derived from an EMBL/GenBank/DDBJ whole genome shotgun (WGS) entry which is preliminary data.</text>
</comment>
<gene>
    <name evidence="4" type="ORF">ENI34_05320</name>
</gene>
<dbReference type="InterPro" id="IPR036412">
    <property type="entry name" value="HAD-like_sf"/>
</dbReference>
<dbReference type="SUPFAM" id="SSF56784">
    <property type="entry name" value="HAD-like"/>
    <property type="match status" value="1"/>
</dbReference>
<dbReference type="InterPro" id="IPR051400">
    <property type="entry name" value="HAD-like_hydrolase"/>
</dbReference>
<evidence type="ECO:0000256" key="2">
    <source>
        <dbReference type="ARBA" id="ARBA00022801"/>
    </source>
</evidence>
<dbReference type="PRINTS" id="PR00413">
    <property type="entry name" value="HADHALOGNASE"/>
</dbReference>
<dbReference type="PANTHER" id="PTHR46470">
    <property type="entry name" value="N-ACYLNEURAMINATE-9-PHOSPHATASE"/>
    <property type="match status" value="1"/>
</dbReference>
<name>A0A9C9K0D5_UNCW3</name>
<dbReference type="Pfam" id="PF00702">
    <property type="entry name" value="Hydrolase"/>
    <property type="match status" value="1"/>
</dbReference>
<comment type="cofactor">
    <cofactor evidence="1">
        <name>Mg(2+)</name>
        <dbReference type="ChEBI" id="CHEBI:18420"/>
    </cofactor>
</comment>
<protein>
    <submittedName>
        <fullName evidence="4">HAD family hydrolase</fullName>
    </submittedName>
</protein>
<evidence type="ECO:0000313" key="5">
    <source>
        <dbReference type="Proteomes" id="UP000885826"/>
    </source>
</evidence>
<dbReference type="AlphaFoldDB" id="A0A9C9K0D5"/>
<dbReference type="InterPro" id="IPR023214">
    <property type="entry name" value="HAD_sf"/>
</dbReference>
<dbReference type="SFLD" id="SFLDS00003">
    <property type="entry name" value="Haloacid_Dehalogenase"/>
    <property type="match status" value="1"/>
</dbReference>
<dbReference type="InterPro" id="IPR006439">
    <property type="entry name" value="HAD-SF_hydro_IA"/>
</dbReference>
<dbReference type="Gene3D" id="3.40.50.1000">
    <property type="entry name" value="HAD superfamily/HAD-like"/>
    <property type="match status" value="1"/>
</dbReference>
<evidence type="ECO:0000256" key="3">
    <source>
        <dbReference type="ARBA" id="ARBA00022842"/>
    </source>
</evidence>
<evidence type="ECO:0000313" key="4">
    <source>
        <dbReference type="EMBL" id="HEC78549.1"/>
    </source>
</evidence>